<dbReference type="Proteomes" id="UP000761264">
    <property type="component" value="Unassembled WGS sequence"/>
</dbReference>
<dbReference type="CDD" id="cd02440">
    <property type="entry name" value="AdoMet_MTases"/>
    <property type="match status" value="1"/>
</dbReference>
<keyword evidence="2" id="KW-0489">Methyltransferase</keyword>
<dbReference type="Pfam" id="PF08241">
    <property type="entry name" value="Methyltransf_11"/>
    <property type="match status" value="1"/>
</dbReference>
<dbReference type="RefSeq" id="WP_167224230.1">
    <property type="nucleotide sequence ID" value="NZ_JAAQPH010000007.1"/>
</dbReference>
<dbReference type="Gene3D" id="3.40.50.150">
    <property type="entry name" value="Vaccinia Virus protein VP39"/>
    <property type="match status" value="1"/>
</dbReference>
<feature type="domain" description="Methyltransferase type 11" evidence="1">
    <location>
        <begin position="53"/>
        <end position="139"/>
    </location>
</feature>
<evidence type="ECO:0000313" key="2">
    <source>
        <dbReference type="EMBL" id="NIA69028.1"/>
    </source>
</evidence>
<proteinExistence type="predicted"/>
<keyword evidence="2" id="KW-0808">Transferase</keyword>
<keyword evidence="3" id="KW-1185">Reference proteome</keyword>
<dbReference type="NCBIfam" id="TIGR03587">
    <property type="entry name" value="Pse_Me-ase"/>
    <property type="match status" value="1"/>
</dbReference>
<dbReference type="InterPro" id="IPR029063">
    <property type="entry name" value="SAM-dependent_MTases_sf"/>
</dbReference>
<gene>
    <name evidence="2" type="ORF">HBA54_10540</name>
</gene>
<organism evidence="2 3">
    <name type="scientific">Pelagibius litoralis</name>
    <dbReference type="NCBI Taxonomy" id="374515"/>
    <lineage>
        <taxon>Bacteria</taxon>
        <taxon>Pseudomonadati</taxon>
        <taxon>Pseudomonadota</taxon>
        <taxon>Alphaproteobacteria</taxon>
        <taxon>Rhodospirillales</taxon>
        <taxon>Rhodovibrionaceae</taxon>
        <taxon>Pelagibius</taxon>
    </lineage>
</organism>
<accession>A0A967CCE7</accession>
<evidence type="ECO:0000259" key="1">
    <source>
        <dbReference type="Pfam" id="PF08241"/>
    </source>
</evidence>
<dbReference type="AlphaFoldDB" id="A0A967CCE7"/>
<comment type="caution">
    <text evidence="2">The sequence shown here is derived from an EMBL/GenBank/DDBJ whole genome shotgun (WGS) entry which is preliminary data.</text>
</comment>
<dbReference type="GO" id="GO:0032259">
    <property type="term" value="P:methylation"/>
    <property type="evidence" value="ECO:0007669"/>
    <property type="project" value="UniProtKB-KW"/>
</dbReference>
<dbReference type="InterPro" id="IPR020027">
    <property type="entry name" value="Pseudamin_synth-assoc_MeTrfase"/>
</dbReference>
<reference evidence="2" key="1">
    <citation type="submission" date="2020-03" db="EMBL/GenBank/DDBJ databases">
        <title>Genome of Pelagibius litoralis DSM 21314T.</title>
        <authorList>
            <person name="Wang G."/>
        </authorList>
    </citation>
    <scope>NUCLEOTIDE SEQUENCE</scope>
    <source>
        <strain evidence="2">DSM 21314</strain>
    </source>
</reference>
<evidence type="ECO:0000313" key="3">
    <source>
        <dbReference type="Proteomes" id="UP000761264"/>
    </source>
</evidence>
<name>A0A967CCE7_9PROT</name>
<protein>
    <submittedName>
        <fullName evidence="2">Methyltransferase domain-containing protein</fullName>
    </submittedName>
</protein>
<dbReference type="GO" id="GO:0008757">
    <property type="term" value="F:S-adenosylmethionine-dependent methyltransferase activity"/>
    <property type="evidence" value="ECO:0007669"/>
    <property type="project" value="InterPro"/>
</dbReference>
<dbReference type="SUPFAM" id="SSF53335">
    <property type="entry name" value="S-adenosyl-L-methionine-dependent methyltransferases"/>
    <property type="match status" value="1"/>
</dbReference>
<dbReference type="EMBL" id="JAAQPH010000007">
    <property type="protein sequence ID" value="NIA69028.1"/>
    <property type="molecule type" value="Genomic_DNA"/>
</dbReference>
<sequence length="208" mass="23671">MTNRQVELWSSDFGYEYAERSGNRISEENLRATRRYWGRILKTAISPAPQSALEVGCNTGRNLIALSGYLPELHGVEPNAQVCEIARSNPALSAADIRNGHGGELPFEDNSIDLVFTCGVLIHVAPPNLASVVDEIVRVSSRYIACIEYFSPNPVEIEYRGMEGHLFKRDFGSYYLERHPDLRVRDYGFLWKPMDNSDNTIWWLFEKP</sequence>
<dbReference type="InterPro" id="IPR013216">
    <property type="entry name" value="Methyltransf_11"/>
</dbReference>